<name>A0AA86VPP7_9EUKA</name>
<protein>
    <submittedName>
        <fullName evidence="2">Hypothetical_protein</fullName>
    </submittedName>
</protein>
<dbReference type="AlphaFoldDB" id="A0AA86VPP7"/>
<reference evidence="2 3" key="2">
    <citation type="submission" date="2024-07" db="EMBL/GenBank/DDBJ databases">
        <authorList>
            <person name="Akdeniz Z."/>
        </authorList>
    </citation>
    <scope>NUCLEOTIDE SEQUENCE [LARGE SCALE GENOMIC DNA]</scope>
</reference>
<proteinExistence type="predicted"/>
<comment type="caution">
    <text evidence="1">The sequence shown here is derived from an EMBL/GenBank/DDBJ whole genome shotgun (WGS) entry which is preliminary data.</text>
</comment>
<keyword evidence="3" id="KW-1185">Reference proteome</keyword>
<evidence type="ECO:0000313" key="3">
    <source>
        <dbReference type="Proteomes" id="UP001642409"/>
    </source>
</evidence>
<evidence type="ECO:0000313" key="1">
    <source>
        <dbReference type="EMBL" id="CAI9972568.1"/>
    </source>
</evidence>
<gene>
    <name evidence="2" type="ORF">HINF_LOCUS53570</name>
    <name evidence="1" type="ORF">HINF_LOCUS60213</name>
</gene>
<reference evidence="1" key="1">
    <citation type="submission" date="2023-06" db="EMBL/GenBank/DDBJ databases">
        <authorList>
            <person name="Kurt Z."/>
        </authorList>
    </citation>
    <scope>NUCLEOTIDE SEQUENCE</scope>
</reference>
<dbReference type="EMBL" id="CAXDID020000273">
    <property type="protein sequence ID" value="CAL6068575.1"/>
    <property type="molecule type" value="Genomic_DNA"/>
</dbReference>
<accession>A0AA86VPP7</accession>
<evidence type="ECO:0000313" key="2">
    <source>
        <dbReference type="EMBL" id="CAL6068575.1"/>
    </source>
</evidence>
<dbReference type="EMBL" id="CATOUU010001112">
    <property type="protein sequence ID" value="CAI9972568.1"/>
    <property type="molecule type" value="Genomic_DNA"/>
</dbReference>
<organism evidence="1">
    <name type="scientific">Hexamita inflata</name>
    <dbReference type="NCBI Taxonomy" id="28002"/>
    <lineage>
        <taxon>Eukaryota</taxon>
        <taxon>Metamonada</taxon>
        <taxon>Diplomonadida</taxon>
        <taxon>Hexamitidae</taxon>
        <taxon>Hexamitinae</taxon>
        <taxon>Hexamita</taxon>
    </lineage>
</organism>
<dbReference type="Proteomes" id="UP001642409">
    <property type="component" value="Unassembled WGS sequence"/>
</dbReference>
<sequence>MRNYSANVADHVVLDVKVFQIFQVEQILNALQFAVVNRQNLDVNGHVVQFLEVDVQDAHVYELFNLRFLQIGGIFHNVARWFGHFWLKERIKCYFVIQYYICNSLLLKQLNMSQNLKL</sequence>